<keyword evidence="1" id="KW-1133">Transmembrane helix</keyword>
<evidence type="ECO:0000256" key="1">
    <source>
        <dbReference type="SAM" id="Phobius"/>
    </source>
</evidence>
<name>A0AA38XAR7_9EURO</name>
<protein>
    <submittedName>
        <fullName evidence="2">Uncharacterized protein</fullName>
    </submittedName>
</protein>
<accession>A0AA38XAR7</accession>
<feature type="transmembrane region" description="Helical" evidence="1">
    <location>
        <begin position="6"/>
        <end position="22"/>
    </location>
</feature>
<evidence type="ECO:0000313" key="2">
    <source>
        <dbReference type="EMBL" id="KAJ9610014.1"/>
    </source>
</evidence>
<proteinExistence type="predicted"/>
<dbReference type="AlphaFoldDB" id="A0AA38XAR7"/>
<gene>
    <name evidence="2" type="ORF">H2200_006344</name>
</gene>
<comment type="caution">
    <text evidence="2">The sequence shown here is derived from an EMBL/GenBank/DDBJ whole genome shotgun (WGS) entry which is preliminary data.</text>
</comment>
<evidence type="ECO:0000313" key="3">
    <source>
        <dbReference type="Proteomes" id="UP001172673"/>
    </source>
</evidence>
<reference evidence="2" key="1">
    <citation type="submission" date="2022-10" db="EMBL/GenBank/DDBJ databases">
        <title>Culturing micro-colonial fungi from biological soil crusts in the Mojave desert and describing Neophaeococcomyces mojavensis, and introducing the new genera and species Taxawa tesnikishii.</title>
        <authorList>
            <person name="Kurbessoian T."/>
            <person name="Stajich J.E."/>
        </authorList>
    </citation>
    <scope>NUCLEOTIDE SEQUENCE</scope>
    <source>
        <strain evidence="2">TK_41</strain>
    </source>
</reference>
<keyword evidence="3" id="KW-1185">Reference proteome</keyword>
<organism evidence="2 3">
    <name type="scientific">Cladophialophora chaetospira</name>
    <dbReference type="NCBI Taxonomy" id="386627"/>
    <lineage>
        <taxon>Eukaryota</taxon>
        <taxon>Fungi</taxon>
        <taxon>Dikarya</taxon>
        <taxon>Ascomycota</taxon>
        <taxon>Pezizomycotina</taxon>
        <taxon>Eurotiomycetes</taxon>
        <taxon>Chaetothyriomycetidae</taxon>
        <taxon>Chaetothyriales</taxon>
        <taxon>Herpotrichiellaceae</taxon>
        <taxon>Cladophialophora</taxon>
    </lineage>
</organism>
<keyword evidence="1" id="KW-0812">Transmembrane</keyword>
<keyword evidence="1" id="KW-0472">Membrane</keyword>
<sequence>MNWISVVIVGLVSFLLINWVLYQRHIFKGPSLNLELLQAARHDEMLGHRSIDGVSIGDDDGILEALRQRSISQDKKI</sequence>
<dbReference type="EMBL" id="JAPDRK010000008">
    <property type="protein sequence ID" value="KAJ9610014.1"/>
    <property type="molecule type" value="Genomic_DNA"/>
</dbReference>
<dbReference type="Proteomes" id="UP001172673">
    <property type="component" value="Unassembled WGS sequence"/>
</dbReference>